<dbReference type="RefSeq" id="WP_278004971.1">
    <property type="nucleotide sequence ID" value="NZ_JARSBN010000003.1"/>
</dbReference>
<keyword evidence="3" id="KW-1185">Reference proteome</keyword>
<comment type="caution">
    <text evidence="2">The sequence shown here is derived from an EMBL/GenBank/DDBJ whole genome shotgun (WGS) entry which is preliminary data.</text>
</comment>
<organism evidence="2 3">
    <name type="scientific">Winogradskyella marincola</name>
    <dbReference type="NCBI Taxonomy" id="3037795"/>
    <lineage>
        <taxon>Bacteria</taxon>
        <taxon>Pseudomonadati</taxon>
        <taxon>Bacteroidota</taxon>
        <taxon>Flavobacteriia</taxon>
        <taxon>Flavobacteriales</taxon>
        <taxon>Flavobacteriaceae</taxon>
        <taxon>Winogradskyella</taxon>
    </lineage>
</organism>
<protein>
    <submittedName>
        <fullName evidence="2">Type 1 periplasmic binding fold superfamily protein</fullName>
    </submittedName>
</protein>
<evidence type="ECO:0000313" key="2">
    <source>
        <dbReference type="EMBL" id="MDG4715515.1"/>
    </source>
</evidence>
<evidence type="ECO:0000256" key="1">
    <source>
        <dbReference type="SAM" id="SignalP"/>
    </source>
</evidence>
<name>A0ABT6G0P2_9FLAO</name>
<evidence type="ECO:0000313" key="3">
    <source>
        <dbReference type="Proteomes" id="UP001529085"/>
    </source>
</evidence>
<sequence>MKLNTIKLLAVFFMSGLAFTSCSSDDDGHNHDHEEELITTVIYQLTNNADAGDVVTLTFTDLDGEGGTDGTYDISGPFTANANYAGTIQLLNATENPADDITLEVEEEADEHEFFYTNTAGLTITKTDVDVNNNPVGIETTLATGAAGTGSITVVLKHEPTKPNDGTAAGAGGSTDVEVTYAISVQ</sequence>
<dbReference type="Proteomes" id="UP001529085">
    <property type="component" value="Unassembled WGS sequence"/>
</dbReference>
<feature type="signal peptide" evidence="1">
    <location>
        <begin position="1"/>
        <end position="20"/>
    </location>
</feature>
<reference evidence="2 3" key="1">
    <citation type="submission" date="2023-03" db="EMBL/GenBank/DDBJ databases">
        <title>Strain YYF002 represents a novel species in the genus Winogradskyella isolated from seawater.</title>
        <authorList>
            <person name="Fu Z.-Y."/>
        </authorList>
    </citation>
    <scope>NUCLEOTIDE SEQUENCE [LARGE SCALE GENOMIC DNA]</scope>
    <source>
        <strain evidence="2 3">YYF002</strain>
    </source>
</reference>
<keyword evidence="1" id="KW-0732">Signal</keyword>
<accession>A0ABT6G0P2</accession>
<gene>
    <name evidence="2" type="ORF">P7122_06520</name>
</gene>
<proteinExistence type="predicted"/>
<feature type="chain" id="PRO_5045565101" evidence="1">
    <location>
        <begin position="21"/>
        <end position="186"/>
    </location>
</feature>
<dbReference type="EMBL" id="JARSBN010000003">
    <property type="protein sequence ID" value="MDG4715515.1"/>
    <property type="molecule type" value="Genomic_DNA"/>
</dbReference>
<dbReference type="PROSITE" id="PS51257">
    <property type="entry name" value="PROKAR_LIPOPROTEIN"/>
    <property type="match status" value="1"/>
</dbReference>